<evidence type="ECO:0000313" key="1">
    <source>
        <dbReference type="EMBL" id="MBE0368143.1"/>
    </source>
</evidence>
<evidence type="ECO:0000313" key="2">
    <source>
        <dbReference type="Proteomes" id="UP000615755"/>
    </source>
</evidence>
<name>A0ABR9EAZ2_9GAMM</name>
<organism evidence="1 2">
    <name type="scientific">Pseudoalteromonas aurantia 208</name>
    <dbReference type="NCBI Taxonomy" id="1314867"/>
    <lineage>
        <taxon>Bacteria</taxon>
        <taxon>Pseudomonadati</taxon>
        <taxon>Pseudomonadota</taxon>
        <taxon>Gammaproteobacteria</taxon>
        <taxon>Alteromonadales</taxon>
        <taxon>Pseudoalteromonadaceae</taxon>
        <taxon>Pseudoalteromonas</taxon>
    </lineage>
</organism>
<keyword evidence="2" id="KW-1185">Reference proteome</keyword>
<sequence>MSDAFRYGHHFGALNVLNDFNLSALGIEVCSTLLNHDFFT</sequence>
<proteinExistence type="predicted"/>
<protein>
    <submittedName>
        <fullName evidence="1">Uncharacterized protein</fullName>
    </submittedName>
</protein>
<dbReference type="EMBL" id="AQGV01000012">
    <property type="protein sequence ID" value="MBE0368143.1"/>
    <property type="molecule type" value="Genomic_DNA"/>
</dbReference>
<dbReference type="Proteomes" id="UP000615755">
    <property type="component" value="Unassembled WGS sequence"/>
</dbReference>
<comment type="caution">
    <text evidence="1">The sequence shown here is derived from an EMBL/GenBank/DDBJ whole genome shotgun (WGS) entry which is preliminary data.</text>
</comment>
<accession>A0ABR9EAZ2</accession>
<gene>
    <name evidence="1" type="ORF">PAUR_a1679</name>
</gene>
<reference evidence="1 2" key="1">
    <citation type="submission" date="2015-03" db="EMBL/GenBank/DDBJ databases">
        <title>Genome sequence of Pseudoalteromonas aurantia.</title>
        <authorList>
            <person name="Xie B.-B."/>
            <person name="Rong J.-C."/>
            <person name="Qin Q.-L."/>
            <person name="Zhang Y.-Z."/>
        </authorList>
    </citation>
    <scope>NUCLEOTIDE SEQUENCE [LARGE SCALE GENOMIC DNA]</scope>
    <source>
        <strain evidence="1 2">208</strain>
    </source>
</reference>